<dbReference type="CDD" id="cd10170">
    <property type="entry name" value="ASKHA_NBD_HSP70"/>
    <property type="match status" value="1"/>
</dbReference>
<sequence>MAEDLVVGIMLERKGHAEVNILEWGIDMKYPKTPTRVFYNVHDQPPKLVGWGTEVPDDSVEHLKLHEWFKVDLGEVDGDNGQVKSLYRDFLTSLYGELSTKRFTPASLGGKNFEEAEVLFLFSVPAIWDPAVVRDFTQLVCDSGFERVGLHSVRVTMTEPQAVAAYEICVPNLDYQLKDFCLLKINNTYEKPPQAMELAPPTTCAIGSSYIDRGFEEMVVTIFRTSVISCNRFRICKHEFNPDKFRDLTFNISFKTSARDDSRDPPPPPSFVLAGESLGSLFDSQIDEINQHIRRFARAFETDSETNSENHLISLRRIQMSDYIVLAGGLGSSRYVLGKIEEFIGKSQINFTAKTKVVMPAAPRLSVCMSLVYNAGRAIKKTRLRDLIKRALLRFPKGEKPEGEVEWFLIKGGLVPDRVAVHEQTAYFSADLPPDKRIWELGILTSFESDIERLTLEDNCRVQSVLKVKLSHIGEPERTGTRDALSRLHLARKPKIQIKFDLRVEVGLATVEIQCSMMTNSV</sequence>
<evidence type="ECO:0000313" key="1">
    <source>
        <dbReference type="EMBL" id="EWZ46686.1"/>
    </source>
</evidence>
<reference evidence="1" key="1">
    <citation type="submission" date="2011-06" db="EMBL/GenBank/DDBJ databases">
        <title>The Genome Sequence of Fusarium oxysporum Fo47.</title>
        <authorList>
            <consortium name="The Broad Institute Genome Sequencing Platform"/>
            <person name="Ma L.-J."/>
            <person name="Gale L.R."/>
            <person name="Schwartz D.C."/>
            <person name="Zhou S."/>
            <person name="Corby-Kistler H."/>
            <person name="Young S.K."/>
            <person name="Zeng Q."/>
            <person name="Gargeya S."/>
            <person name="Fitzgerald M."/>
            <person name="Haas B."/>
            <person name="Abouelleil A."/>
            <person name="Alvarado L."/>
            <person name="Arachchi H.M."/>
            <person name="Berlin A."/>
            <person name="Brown A."/>
            <person name="Chapman S.B."/>
            <person name="Chen Z."/>
            <person name="Dunbar C."/>
            <person name="Freedman E."/>
            <person name="Gearin G."/>
            <person name="Gellesch M."/>
            <person name="Goldberg J."/>
            <person name="Griggs A."/>
            <person name="Gujja S."/>
            <person name="Heiman D."/>
            <person name="Howarth C."/>
            <person name="Larson L."/>
            <person name="Lui A."/>
            <person name="MacDonald P.J.P."/>
            <person name="Mehta T."/>
            <person name="Montmayeur A."/>
            <person name="Murphy C."/>
            <person name="Neiman D."/>
            <person name="Pearson M."/>
            <person name="Priest M."/>
            <person name="Roberts A."/>
            <person name="Saif S."/>
            <person name="Shea T."/>
            <person name="Shenoy N."/>
            <person name="Sisk P."/>
            <person name="Stolte C."/>
            <person name="Sykes S."/>
            <person name="Wortman J."/>
            <person name="Nusbaum C."/>
            <person name="Birren B."/>
        </authorList>
    </citation>
    <scope>NUCLEOTIDE SEQUENCE [LARGE SCALE GENOMIC DNA]</scope>
    <source>
        <strain evidence="1">Fo47</strain>
    </source>
</reference>
<protein>
    <recommendedName>
        <fullName evidence="2">Actin-like ATPase domain-containing protein</fullName>
    </recommendedName>
</protein>
<dbReference type="PANTHER" id="PTHR42749">
    <property type="entry name" value="CELL SHAPE-DETERMINING PROTEIN MREB"/>
    <property type="match status" value="1"/>
</dbReference>
<name>W9KQH7_FUSOX</name>
<dbReference type="VEuPathDB" id="FungiDB:FOZG_02775"/>
<dbReference type="AlphaFoldDB" id="W9KQH7"/>
<dbReference type="HOGENOM" id="CLU_009958_3_0_1"/>
<dbReference type="PANTHER" id="PTHR42749:SF1">
    <property type="entry name" value="CELL SHAPE-DETERMINING PROTEIN MREB"/>
    <property type="match status" value="1"/>
</dbReference>
<dbReference type="EMBL" id="JH717897">
    <property type="protein sequence ID" value="EWZ46686.1"/>
    <property type="molecule type" value="Genomic_DNA"/>
</dbReference>
<gene>
    <name evidence="1" type="ORF">FOZG_02775</name>
</gene>
<evidence type="ECO:0008006" key="2">
    <source>
        <dbReference type="Google" id="ProtNLM"/>
    </source>
</evidence>
<accession>W9KQH7</accession>
<reference evidence="1" key="2">
    <citation type="submission" date="2012-06" db="EMBL/GenBank/DDBJ databases">
        <title>Annotation of the Genome Sequence of Fusarium oxysporum Fo47.</title>
        <authorList>
            <consortium name="The Broad Institute Genomics Platform"/>
            <person name="Ma L.-J."/>
            <person name="Corby-Kistler H."/>
            <person name="Broz K."/>
            <person name="Gale L.R."/>
            <person name="Jonkers W."/>
            <person name="O'Donnell K."/>
            <person name="Ploetz R."/>
            <person name="Steinberg C."/>
            <person name="Schwartz D.C."/>
            <person name="VanEtten H."/>
            <person name="Zhou S."/>
            <person name="Young S.K."/>
            <person name="Zeng Q."/>
            <person name="Gargeya S."/>
            <person name="Fitzgerald M."/>
            <person name="Abouelleil A."/>
            <person name="Alvarado L."/>
            <person name="Chapman S.B."/>
            <person name="Gainer-Dewar J."/>
            <person name="Goldberg J."/>
            <person name="Griggs A."/>
            <person name="Gujja S."/>
            <person name="Hansen M."/>
            <person name="Howarth C."/>
            <person name="Imamovic A."/>
            <person name="Ireland A."/>
            <person name="Larimer J."/>
            <person name="McCowan C."/>
            <person name="Murphy C."/>
            <person name="Pearson M."/>
            <person name="Poon T.W."/>
            <person name="Priest M."/>
            <person name="Roberts A."/>
            <person name="Saif S."/>
            <person name="Shea T."/>
            <person name="Sykes S."/>
            <person name="Wortman J."/>
            <person name="Nusbaum C."/>
            <person name="Birren B."/>
        </authorList>
    </citation>
    <scope>NUCLEOTIDE SEQUENCE</scope>
    <source>
        <strain evidence="1">Fo47</strain>
    </source>
</reference>
<proteinExistence type="predicted"/>
<dbReference type="Proteomes" id="UP000030766">
    <property type="component" value="Unassembled WGS sequence"/>
</dbReference>
<organism evidence="1">
    <name type="scientific">Fusarium oxysporum Fo47</name>
    <dbReference type="NCBI Taxonomy" id="660027"/>
    <lineage>
        <taxon>Eukaryota</taxon>
        <taxon>Fungi</taxon>
        <taxon>Dikarya</taxon>
        <taxon>Ascomycota</taxon>
        <taxon>Pezizomycotina</taxon>
        <taxon>Sordariomycetes</taxon>
        <taxon>Hypocreomycetidae</taxon>
        <taxon>Hypocreales</taxon>
        <taxon>Nectriaceae</taxon>
        <taxon>Fusarium</taxon>
        <taxon>Fusarium oxysporum species complex</taxon>
    </lineage>
</organism>